<dbReference type="Pfam" id="PF13527">
    <property type="entry name" value="Acetyltransf_9"/>
    <property type="match status" value="1"/>
</dbReference>
<dbReference type="SUPFAM" id="SSF55729">
    <property type="entry name" value="Acyl-CoA N-acyltransferases (Nat)"/>
    <property type="match status" value="1"/>
</dbReference>
<dbReference type="PANTHER" id="PTHR43877">
    <property type="entry name" value="AMINOALKYLPHOSPHONATE N-ACETYLTRANSFERASE-RELATED-RELATED"/>
    <property type="match status" value="1"/>
</dbReference>
<dbReference type="PROSITE" id="PS51186">
    <property type="entry name" value="GNAT"/>
    <property type="match status" value="1"/>
</dbReference>
<dbReference type="InterPro" id="IPR016181">
    <property type="entry name" value="Acyl_CoA_acyltransferase"/>
</dbReference>
<evidence type="ECO:0000256" key="1">
    <source>
        <dbReference type="ARBA" id="ARBA00022679"/>
    </source>
</evidence>
<evidence type="ECO:0000259" key="3">
    <source>
        <dbReference type="PROSITE" id="PS51186"/>
    </source>
</evidence>
<keyword evidence="2" id="KW-0012">Acyltransferase</keyword>
<dbReference type="eggNOG" id="COG3153">
    <property type="taxonomic scope" value="Bacteria"/>
</dbReference>
<feature type="domain" description="N-acetyltransferase" evidence="3">
    <location>
        <begin position="28"/>
        <end position="187"/>
    </location>
</feature>
<dbReference type="InterPro" id="IPR000182">
    <property type="entry name" value="GNAT_dom"/>
</dbReference>
<dbReference type="CDD" id="cd04301">
    <property type="entry name" value="NAT_SF"/>
    <property type="match status" value="1"/>
</dbReference>
<proteinExistence type="predicted"/>
<evidence type="ECO:0000313" key="5">
    <source>
        <dbReference type="Proteomes" id="UP000003448"/>
    </source>
</evidence>
<dbReference type="Gene3D" id="3.40.630.30">
    <property type="match status" value="1"/>
</dbReference>
<dbReference type="PANTHER" id="PTHR43877:SF1">
    <property type="entry name" value="ACETYLTRANSFERASE"/>
    <property type="match status" value="1"/>
</dbReference>
<name>I0LDJ1_9ACTN</name>
<dbReference type="GO" id="GO:0016747">
    <property type="term" value="F:acyltransferase activity, transferring groups other than amino-acyl groups"/>
    <property type="evidence" value="ECO:0007669"/>
    <property type="project" value="InterPro"/>
</dbReference>
<sequence>MCTCATPIRATIADGRPVTGNVARVTTLRLRPEGPADAGPVRRVLASAFARPEVQTPPEVGLVDDLRDTDAWVSELAMVAEYGGEVVGYSLLTRVRVRPDRGAVAPALALGPVAVAPHRQRVGHGSAVVQAALDAATELGERLVVVLGDPAFYRRFGFEPAAELGLTSPWAGLGEPWQALVLPPSTSEEGPPPRGEVVFPAPWSRV</sequence>
<gene>
    <name evidence="4" type="ORF">MILUP08_30173</name>
</gene>
<dbReference type="AlphaFoldDB" id="I0LDJ1"/>
<accession>I0LDJ1</accession>
<keyword evidence="5" id="KW-1185">Reference proteome</keyword>
<reference evidence="5" key="1">
    <citation type="journal article" date="2012" name="J. Bacteriol.">
        <title>Genome Sequence of Micromonospora lupini Lupac 08, Isolated from Root Nodules of Lupinus angustifolius.</title>
        <authorList>
            <person name="Alonso-Vega P."/>
            <person name="Normand P."/>
            <person name="Bacigalupe R."/>
            <person name="Pujic P."/>
            <person name="Lajus A."/>
            <person name="Vallenet D."/>
            <person name="Carro L."/>
            <person name="Coll P."/>
            <person name="Trujillo M.E."/>
        </authorList>
    </citation>
    <scope>NUCLEOTIDE SEQUENCE [LARGE SCALE GENOMIC DNA]</scope>
    <source>
        <strain evidence="5">Lupac 08</strain>
    </source>
</reference>
<dbReference type="EMBL" id="CAIE01000045">
    <property type="protein sequence ID" value="CCH21888.1"/>
    <property type="molecule type" value="Genomic_DNA"/>
</dbReference>
<dbReference type="Proteomes" id="UP000003448">
    <property type="component" value="Unassembled WGS sequence"/>
</dbReference>
<comment type="caution">
    <text evidence="4">The sequence shown here is derived from an EMBL/GenBank/DDBJ whole genome shotgun (WGS) entry which is preliminary data.</text>
</comment>
<dbReference type="InterPro" id="IPR050832">
    <property type="entry name" value="Bact_Acetyltransf"/>
</dbReference>
<protein>
    <submittedName>
        <fullName evidence="4">GCN5 N-acetyltransferase</fullName>
    </submittedName>
</protein>
<evidence type="ECO:0000313" key="4">
    <source>
        <dbReference type="EMBL" id="CCH21888.1"/>
    </source>
</evidence>
<evidence type="ECO:0000256" key="2">
    <source>
        <dbReference type="ARBA" id="ARBA00023315"/>
    </source>
</evidence>
<keyword evidence="1 4" id="KW-0808">Transferase</keyword>
<organism evidence="4 5">
    <name type="scientific">Micromonospora lupini str. Lupac 08</name>
    <dbReference type="NCBI Taxonomy" id="1150864"/>
    <lineage>
        <taxon>Bacteria</taxon>
        <taxon>Bacillati</taxon>
        <taxon>Actinomycetota</taxon>
        <taxon>Actinomycetes</taxon>
        <taxon>Micromonosporales</taxon>
        <taxon>Micromonosporaceae</taxon>
        <taxon>Micromonospora</taxon>
    </lineage>
</organism>